<dbReference type="PANTHER" id="PTHR35007">
    <property type="entry name" value="INTEGRAL MEMBRANE PROTEIN-RELATED"/>
    <property type="match status" value="1"/>
</dbReference>
<comment type="subcellular location">
    <subcellularLocation>
        <location evidence="1">Cell membrane</location>
        <topology evidence="1">Multi-pass membrane protein</topology>
    </subcellularLocation>
</comment>
<evidence type="ECO:0000256" key="5">
    <source>
        <dbReference type="ARBA" id="ARBA00023136"/>
    </source>
</evidence>
<protein>
    <recommendedName>
        <fullName evidence="8">Type II secretion system protein GspF domain-containing protein</fullName>
    </recommendedName>
</protein>
<dbReference type="EMBL" id="SMJW01000179">
    <property type="protein sequence ID" value="TDC10287.1"/>
    <property type="molecule type" value="Genomic_DNA"/>
</dbReference>
<dbReference type="OrthoDB" id="5243064at2"/>
<evidence type="ECO:0000256" key="3">
    <source>
        <dbReference type="ARBA" id="ARBA00022692"/>
    </source>
</evidence>
<evidence type="ECO:0000259" key="8">
    <source>
        <dbReference type="Pfam" id="PF00482"/>
    </source>
</evidence>
<keyword evidence="10" id="KW-1185">Reference proteome</keyword>
<dbReference type="AlphaFoldDB" id="A0A4R4NR23"/>
<dbReference type="Proteomes" id="UP000295431">
    <property type="component" value="Unassembled WGS sequence"/>
</dbReference>
<feature type="transmembrane region" description="Helical" evidence="7">
    <location>
        <begin position="343"/>
        <end position="365"/>
    </location>
</feature>
<evidence type="ECO:0000313" key="9">
    <source>
        <dbReference type="EMBL" id="TDC10287.1"/>
    </source>
</evidence>
<dbReference type="Pfam" id="PF00482">
    <property type="entry name" value="T2SSF"/>
    <property type="match status" value="1"/>
</dbReference>
<feature type="transmembrane region" description="Helical" evidence="7">
    <location>
        <begin position="493"/>
        <end position="513"/>
    </location>
</feature>
<evidence type="ECO:0000256" key="1">
    <source>
        <dbReference type="ARBA" id="ARBA00004651"/>
    </source>
</evidence>
<evidence type="ECO:0000256" key="6">
    <source>
        <dbReference type="SAM" id="MobiDB-lite"/>
    </source>
</evidence>
<feature type="transmembrane region" description="Helical" evidence="7">
    <location>
        <begin position="317"/>
        <end position="337"/>
    </location>
</feature>
<keyword evidence="5 7" id="KW-0472">Membrane</keyword>
<sequence length="520" mass="56316">MAGRGAGSRSRRVRAAADAVRTSTTAADRTAGGAGSVVAAARRDDRCQPRPGTGPGRQRPYRARADPRTGRNLVRAAEQPRQYRARTAGVRRRVGRPDRRPDRLLASPVRAAPWARHPRGVEPAGRRGRARGDRPSGRRGRAGGVAHHADRDRVVRRRAQCALRIVGHTCRPLRHRSRSECAGRCRRDLRGRAVVDAAPGRAVHRHPFPAHHLPRTQTRGEPVTVLAVFAGCLAAAGVIVLVREFRPAPPRLDAALARVQPVPFQPASVHAGGSTATDRVGRWLVERVARPAGMLAVPRADLALLDRSGERFMVDKLALFLTGLATPSVLTGLVNAAGGGLPWAFPLVMGLVLAAVLSLVPDWNVRSLARQRRRDFRYAFTSYLQLVVLERQAGAALNAALENPAKIADGWPFQRIDQMLTRARHGQQQPWRALAQLGADIDVRDLTDLAHTAEIAGGEGAKIHDVLIAKITSMRHEASAAARAEANGRTTAMWVPTSLLMLGFVILIGFPFFSKLLASG</sequence>
<evidence type="ECO:0000313" key="10">
    <source>
        <dbReference type="Proteomes" id="UP000295431"/>
    </source>
</evidence>
<keyword evidence="4 7" id="KW-1133">Transmembrane helix</keyword>
<dbReference type="GO" id="GO:0005886">
    <property type="term" value="C:plasma membrane"/>
    <property type="evidence" value="ECO:0007669"/>
    <property type="project" value="UniProtKB-SubCell"/>
</dbReference>
<name>A0A4R4NR23_9ACTN</name>
<gene>
    <name evidence="9" type="ORF">E1284_28245</name>
</gene>
<reference evidence="9 10" key="1">
    <citation type="submission" date="2019-03" db="EMBL/GenBank/DDBJ databases">
        <title>Draft genome sequences of novel Actinobacteria.</title>
        <authorList>
            <person name="Sahin N."/>
            <person name="Ay H."/>
            <person name="Saygin H."/>
        </authorList>
    </citation>
    <scope>NUCLEOTIDE SEQUENCE [LARGE SCALE GENOMIC DNA]</scope>
    <source>
        <strain evidence="9 10">DSM 45347</strain>
    </source>
</reference>
<accession>A0A4R4NR23</accession>
<organism evidence="9 10">
    <name type="scientific">Actinomadura bangladeshensis</name>
    <dbReference type="NCBI Taxonomy" id="453573"/>
    <lineage>
        <taxon>Bacteria</taxon>
        <taxon>Bacillati</taxon>
        <taxon>Actinomycetota</taxon>
        <taxon>Actinomycetes</taxon>
        <taxon>Streptosporangiales</taxon>
        <taxon>Thermomonosporaceae</taxon>
        <taxon>Actinomadura</taxon>
    </lineage>
</organism>
<keyword evidence="3 7" id="KW-0812">Transmembrane</keyword>
<feature type="compositionally biased region" description="Low complexity" evidence="6">
    <location>
        <begin position="16"/>
        <end position="40"/>
    </location>
</feature>
<comment type="caution">
    <text evidence="9">The sequence shown here is derived from an EMBL/GenBank/DDBJ whole genome shotgun (WGS) entry which is preliminary data.</text>
</comment>
<evidence type="ECO:0000256" key="7">
    <source>
        <dbReference type="SAM" id="Phobius"/>
    </source>
</evidence>
<dbReference type="PANTHER" id="PTHR35007:SF1">
    <property type="entry name" value="PILUS ASSEMBLY PROTEIN"/>
    <property type="match status" value="1"/>
</dbReference>
<feature type="region of interest" description="Disordered" evidence="6">
    <location>
        <begin position="1"/>
        <end position="150"/>
    </location>
</feature>
<keyword evidence="2" id="KW-1003">Cell membrane</keyword>
<feature type="domain" description="Type II secretion system protein GspF" evidence="8">
    <location>
        <begin position="384"/>
        <end position="511"/>
    </location>
</feature>
<dbReference type="InterPro" id="IPR018076">
    <property type="entry name" value="T2SS_GspF_dom"/>
</dbReference>
<feature type="transmembrane region" description="Helical" evidence="7">
    <location>
        <begin position="223"/>
        <end position="242"/>
    </location>
</feature>
<evidence type="ECO:0000256" key="4">
    <source>
        <dbReference type="ARBA" id="ARBA00022989"/>
    </source>
</evidence>
<proteinExistence type="predicted"/>
<evidence type="ECO:0000256" key="2">
    <source>
        <dbReference type="ARBA" id="ARBA00022475"/>
    </source>
</evidence>